<dbReference type="Proteomes" id="UP000245697">
    <property type="component" value="Unassembled WGS sequence"/>
</dbReference>
<evidence type="ECO:0000313" key="2">
    <source>
        <dbReference type="Proteomes" id="UP000245697"/>
    </source>
</evidence>
<reference evidence="1 2" key="1">
    <citation type="submission" date="2018-05" db="EMBL/GenBank/DDBJ databases">
        <title>Genomic Encyclopedia of Archaeal and Bacterial Type Strains, Phase II (KMG-II): from individual species to whole genera.</title>
        <authorList>
            <person name="Goeker M."/>
        </authorList>
    </citation>
    <scope>NUCLEOTIDE SEQUENCE [LARGE SCALE GENOMIC DNA]</scope>
    <source>
        <strain evidence="1 2">DSM 45184</strain>
    </source>
</reference>
<accession>A0A316FB20</accession>
<comment type="caution">
    <text evidence="1">The sequence shown here is derived from an EMBL/GenBank/DDBJ whole genome shotgun (WGS) entry which is preliminary data.</text>
</comment>
<evidence type="ECO:0000313" key="1">
    <source>
        <dbReference type="EMBL" id="PWK34444.1"/>
    </source>
</evidence>
<name>A0A316FB20_9ACTN</name>
<sequence>MRAEARRLRRMNVGEDYHGCLTVAAPKSRDLSWRSEGVVKAVVREASAAYRDPLTGG</sequence>
<dbReference type="AlphaFoldDB" id="A0A316FB20"/>
<organism evidence="1 2">
    <name type="scientific">Actinoplanes xinjiangensis</name>
    <dbReference type="NCBI Taxonomy" id="512350"/>
    <lineage>
        <taxon>Bacteria</taxon>
        <taxon>Bacillati</taxon>
        <taxon>Actinomycetota</taxon>
        <taxon>Actinomycetes</taxon>
        <taxon>Micromonosporales</taxon>
        <taxon>Micromonosporaceae</taxon>
        <taxon>Actinoplanes</taxon>
    </lineage>
</organism>
<protein>
    <submittedName>
        <fullName evidence="1">Uncharacterized protein</fullName>
    </submittedName>
</protein>
<dbReference type="EMBL" id="QGGR01000027">
    <property type="protein sequence ID" value="PWK34444.1"/>
    <property type="molecule type" value="Genomic_DNA"/>
</dbReference>
<proteinExistence type="predicted"/>
<gene>
    <name evidence="1" type="ORF">BC793_12777</name>
</gene>
<keyword evidence="2" id="KW-1185">Reference proteome</keyword>